<dbReference type="InterPro" id="IPR039425">
    <property type="entry name" value="RNA_pol_sigma-70-like"/>
</dbReference>
<evidence type="ECO:0000256" key="4">
    <source>
        <dbReference type="ARBA" id="ARBA00023163"/>
    </source>
</evidence>
<comment type="similarity">
    <text evidence="1">Belongs to the sigma-70 factor family. ECF subfamily.</text>
</comment>
<sequence>MNKKRNFSKKALRDFKLIDLAIKSNNQHAFKKLMDNYKRSIYFTILKMINNTDDAEDLTNEAFSKAFNKLNKFKKDYTFSTWLFRIAINNTIDFIRKRKLTTTSINRSFKSEDRKDFEIEIKDETMNPGEKTIHKQKIHLVRKYVSKLPRKYKQLIIYRYFDELSYKEIAKKTVSPLGTIKTQLFRARELLFKILKDKKSII</sequence>
<keyword evidence="4" id="KW-0804">Transcription</keyword>
<dbReference type="InterPro" id="IPR013325">
    <property type="entry name" value="RNA_pol_sigma_r2"/>
</dbReference>
<gene>
    <name evidence="7" type="ORF">METZ01_LOCUS44459</name>
</gene>
<dbReference type="GO" id="GO:0016987">
    <property type="term" value="F:sigma factor activity"/>
    <property type="evidence" value="ECO:0007669"/>
    <property type="project" value="UniProtKB-KW"/>
</dbReference>
<evidence type="ECO:0000256" key="2">
    <source>
        <dbReference type="ARBA" id="ARBA00023015"/>
    </source>
</evidence>
<dbReference type="InterPro" id="IPR014284">
    <property type="entry name" value="RNA_pol_sigma-70_dom"/>
</dbReference>
<dbReference type="CDD" id="cd06171">
    <property type="entry name" value="Sigma70_r4"/>
    <property type="match status" value="1"/>
</dbReference>
<evidence type="ECO:0000313" key="7">
    <source>
        <dbReference type="EMBL" id="SUZ91605.1"/>
    </source>
</evidence>
<name>A0A381RIG0_9ZZZZ</name>
<evidence type="ECO:0000259" key="6">
    <source>
        <dbReference type="Pfam" id="PF08281"/>
    </source>
</evidence>
<dbReference type="SUPFAM" id="SSF88659">
    <property type="entry name" value="Sigma3 and sigma4 domains of RNA polymerase sigma factors"/>
    <property type="match status" value="1"/>
</dbReference>
<organism evidence="7">
    <name type="scientific">marine metagenome</name>
    <dbReference type="NCBI Taxonomy" id="408172"/>
    <lineage>
        <taxon>unclassified sequences</taxon>
        <taxon>metagenomes</taxon>
        <taxon>ecological metagenomes</taxon>
    </lineage>
</organism>
<evidence type="ECO:0000256" key="1">
    <source>
        <dbReference type="ARBA" id="ARBA00010641"/>
    </source>
</evidence>
<dbReference type="InterPro" id="IPR013324">
    <property type="entry name" value="RNA_pol_sigma_r3/r4-like"/>
</dbReference>
<dbReference type="GO" id="GO:0003677">
    <property type="term" value="F:DNA binding"/>
    <property type="evidence" value="ECO:0007669"/>
    <property type="project" value="InterPro"/>
</dbReference>
<feature type="domain" description="RNA polymerase sigma factor 70 region 4 type 2" evidence="6">
    <location>
        <begin position="141"/>
        <end position="191"/>
    </location>
</feature>
<reference evidence="7" key="1">
    <citation type="submission" date="2018-05" db="EMBL/GenBank/DDBJ databases">
        <authorList>
            <person name="Lanie J.A."/>
            <person name="Ng W.-L."/>
            <person name="Kazmierczak K.M."/>
            <person name="Andrzejewski T.M."/>
            <person name="Davidsen T.M."/>
            <person name="Wayne K.J."/>
            <person name="Tettelin H."/>
            <person name="Glass J.I."/>
            <person name="Rusch D."/>
            <person name="Podicherti R."/>
            <person name="Tsui H.-C.T."/>
            <person name="Winkler M.E."/>
        </authorList>
    </citation>
    <scope>NUCLEOTIDE SEQUENCE</scope>
</reference>
<accession>A0A381RIG0</accession>
<evidence type="ECO:0000259" key="5">
    <source>
        <dbReference type="Pfam" id="PF04542"/>
    </source>
</evidence>
<dbReference type="InterPro" id="IPR036388">
    <property type="entry name" value="WH-like_DNA-bd_sf"/>
</dbReference>
<dbReference type="InterPro" id="IPR007627">
    <property type="entry name" value="RNA_pol_sigma70_r2"/>
</dbReference>
<evidence type="ECO:0000256" key="3">
    <source>
        <dbReference type="ARBA" id="ARBA00023082"/>
    </source>
</evidence>
<dbReference type="PANTHER" id="PTHR43133:SF51">
    <property type="entry name" value="RNA POLYMERASE SIGMA FACTOR"/>
    <property type="match status" value="1"/>
</dbReference>
<keyword evidence="2" id="KW-0805">Transcription regulation</keyword>
<dbReference type="EMBL" id="UINC01001988">
    <property type="protein sequence ID" value="SUZ91605.1"/>
    <property type="molecule type" value="Genomic_DNA"/>
</dbReference>
<dbReference type="Gene3D" id="1.10.1740.10">
    <property type="match status" value="1"/>
</dbReference>
<dbReference type="Pfam" id="PF04542">
    <property type="entry name" value="Sigma70_r2"/>
    <property type="match status" value="1"/>
</dbReference>
<evidence type="ECO:0008006" key="8">
    <source>
        <dbReference type="Google" id="ProtNLM"/>
    </source>
</evidence>
<dbReference type="GO" id="GO:0006352">
    <property type="term" value="P:DNA-templated transcription initiation"/>
    <property type="evidence" value="ECO:0007669"/>
    <property type="project" value="InterPro"/>
</dbReference>
<feature type="domain" description="RNA polymerase sigma-70 region 2" evidence="5">
    <location>
        <begin position="34"/>
        <end position="99"/>
    </location>
</feature>
<dbReference type="InterPro" id="IPR013249">
    <property type="entry name" value="RNA_pol_sigma70_r4_t2"/>
</dbReference>
<proteinExistence type="inferred from homology"/>
<dbReference type="AlphaFoldDB" id="A0A381RIG0"/>
<keyword evidence="3" id="KW-0731">Sigma factor</keyword>
<dbReference type="PANTHER" id="PTHR43133">
    <property type="entry name" value="RNA POLYMERASE ECF-TYPE SIGMA FACTO"/>
    <property type="match status" value="1"/>
</dbReference>
<dbReference type="Pfam" id="PF08281">
    <property type="entry name" value="Sigma70_r4_2"/>
    <property type="match status" value="1"/>
</dbReference>
<dbReference type="Gene3D" id="1.10.10.10">
    <property type="entry name" value="Winged helix-like DNA-binding domain superfamily/Winged helix DNA-binding domain"/>
    <property type="match status" value="1"/>
</dbReference>
<dbReference type="NCBIfam" id="TIGR02937">
    <property type="entry name" value="sigma70-ECF"/>
    <property type="match status" value="1"/>
</dbReference>
<protein>
    <recommendedName>
        <fullName evidence="8">RNA polymerase subunit sigma-24</fullName>
    </recommendedName>
</protein>
<dbReference type="SUPFAM" id="SSF88946">
    <property type="entry name" value="Sigma2 domain of RNA polymerase sigma factors"/>
    <property type="match status" value="1"/>
</dbReference>